<dbReference type="PANTHER" id="PTHR34072:SF57">
    <property type="entry name" value="RNA-DIRECTED DNA POLYMERASE"/>
    <property type="match status" value="1"/>
</dbReference>
<evidence type="ECO:0008006" key="6">
    <source>
        <dbReference type="Google" id="ProtNLM"/>
    </source>
</evidence>
<dbReference type="InterPro" id="IPR005162">
    <property type="entry name" value="Retrotrans_gag_dom"/>
</dbReference>
<dbReference type="Proteomes" id="UP001341281">
    <property type="component" value="Chromosome 08"/>
</dbReference>
<evidence type="ECO:0000313" key="5">
    <source>
        <dbReference type="Proteomes" id="UP001341281"/>
    </source>
</evidence>
<dbReference type="AlphaFoldDB" id="A0AAQ3UGY3"/>
<accession>A0AAQ3UGY3</accession>
<dbReference type="EMBL" id="CP144752">
    <property type="protein sequence ID" value="WVZ88899.1"/>
    <property type="molecule type" value="Genomic_DNA"/>
</dbReference>
<evidence type="ECO:0000256" key="1">
    <source>
        <dbReference type="SAM" id="MobiDB-lite"/>
    </source>
</evidence>
<evidence type="ECO:0000313" key="4">
    <source>
        <dbReference type="EMBL" id="WVZ88899.1"/>
    </source>
</evidence>
<dbReference type="Gene3D" id="3.30.70.270">
    <property type="match status" value="1"/>
</dbReference>
<organism evidence="4 5">
    <name type="scientific">Paspalum notatum var. saurae</name>
    <dbReference type="NCBI Taxonomy" id="547442"/>
    <lineage>
        <taxon>Eukaryota</taxon>
        <taxon>Viridiplantae</taxon>
        <taxon>Streptophyta</taxon>
        <taxon>Embryophyta</taxon>
        <taxon>Tracheophyta</taxon>
        <taxon>Spermatophyta</taxon>
        <taxon>Magnoliopsida</taxon>
        <taxon>Liliopsida</taxon>
        <taxon>Poales</taxon>
        <taxon>Poaceae</taxon>
        <taxon>PACMAD clade</taxon>
        <taxon>Panicoideae</taxon>
        <taxon>Andropogonodae</taxon>
        <taxon>Paspaleae</taxon>
        <taxon>Paspalinae</taxon>
        <taxon>Paspalum</taxon>
    </lineage>
</organism>
<feature type="region of interest" description="Disordered" evidence="1">
    <location>
        <begin position="749"/>
        <end position="770"/>
    </location>
</feature>
<protein>
    <recommendedName>
        <fullName evidence="6">Reverse transcriptase/retrotransposon-derived protein RNase H-like domain-containing protein</fullName>
    </recommendedName>
</protein>
<name>A0AAQ3UGY3_PASNO</name>
<feature type="domain" description="Retrotransposon gag" evidence="2">
    <location>
        <begin position="97"/>
        <end position="189"/>
    </location>
</feature>
<reference evidence="4 5" key="1">
    <citation type="submission" date="2024-02" db="EMBL/GenBank/DDBJ databases">
        <title>High-quality chromosome-scale genome assembly of Pensacola bahiagrass (Paspalum notatum Flugge var. saurae).</title>
        <authorList>
            <person name="Vega J.M."/>
            <person name="Podio M."/>
            <person name="Orjuela J."/>
            <person name="Siena L.A."/>
            <person name="Pessino S.C."/>
            <person name="Combes M.C."/>
            <person name="Mariac C."/>
            <person name="Albertini E."/>
            <person name="Pupilli F."/>
            <person name="Ortiz J.P.A."/>
            <person name="Leblanc O."/>
        </authorList>
    </citation>
    <scope>NUCLEOTIDE SEQUENCE [LARGE SCALE GENOMIC DNA]</scope>
    <source>
        <strain evidence="4">R1</strain>
        <tissue evidence="4">Leaf</tissue>
    </source>
</reference>
<dbReference type="Pfam" id="PF17919">
    <property type="entry name" value="RT_RNaseH_2"/>
    <property type="match status" value="1"/>
</dbReference>
<sequence length="770" mass="88553">MVKILSQAMTTFLEDLQHLTLREFSTPKAEDLKFQESNKKPEAESYELKPGIIRIAAENLFGGEDDENPYKHLEKLNQVCRTFHQDGVPVEWVKWNLFPFTLVDKAKRWYQVAAIEAQGDWQMLEQKFLTKFFSILRVHKLRKEVWNFEQKTDEDIDEAWERLNDLLLQGPPLGVTPEMAIHIFFFGLTSEAFKHVNTCAGGSLMSHSSKEATRVLSNIFLTSKSERERKDRRVKEPDEELMAPTPAIIEDQLPAKRTPVSYAFDEEDFGSFAPQEDVKSVEHRSLASAKPLTEFERMSWMPVDFGATLKCAGPLPPEDLVEEEELFPPEIPLRRNSDSQDTGEMLQKLFQEEELDSDFVSEVKRVIGVKPESSLTEEVIVQLSPEESSTGISCSINNEDFNNIHCSMEAQLVLEGEEEGFFSEETTNATNQLEQNIEETRDTPVEPLGDLDHQEVPDVELKPLPDGLKYEFLGKDKTYPVIISDKLSPEEVERLLEVLRRHKKAIGYSLADLKGISPAFCTHRIPMEEDHKPVVDNQRRMSNEMRRFIKDFSKIAKPLTYLLQKDIPFEFTEECEVAFRKIKELLISAPIIQPPDRNLPFEIMCDAGDYAKRSRDKKGVENVVADHLSRMDHGKDGSPIEDALRDDTLYAVLDKDSWMRDVIRAIRGEPLPHLNYNSKRRVLAEAKKYYWSAPYLYRYGSDGVLRRCVPAEERKEILRKCHSAEYGGHHGHFRTQAKKIRLPTQYEAFWPQDSPGSADREGRSRPTQGK</sequence>
<keyword evidence="5" id="KW-1185">Reference proteome</keyword>
<dbReference type="PANTHER" id="PTHR34072">
    <property type="entry name" value="ENZYMATIC POLYPROTEIN-RELATED"/>
    <property type="match status" value="1"/>
</dbReference>
<evidence type="ECO:0000259" key="2">
    <source>
        <dbReference type="Pfam" id="PF03732"/>
    </source>
</evidence>
<feature type="domain" description="Reverse transcriptase/retrotransposon-derived protein RNase H-like" evidence="3">
    <location>
        <begin position="571"/>
        <end position="611"/>
    </location>
</feature>
<gene>
    <name evidence="4" type="ORF">U9M48_035366</name>
</gene>
<dbReference type="InterPro" id="IPR043502">
    <property type="entry name" value="DNA/RNA_pol_sf"/>
</dbReference>
<dbReference type="Gene3D" id="1.10.340.70">
    <property type="match status" value="1"/>
</dbReference>
<dbReference type="InterPro" id="IPR041577">
    <property type="entry name" value="RT_RNaseH_2"/>
</dbReference>
<dbReference type="Pfam" id="PF03732">
    <property type="entry name" value="Retrotrans_gag"/>
    <property type="match status" value="1"/>
</dbReference>
<proteinExistence type="predicted"/>
<dbReference type="InterPro" id="IPR043128">
    <property type="entry name" value="Rev_trsase/Diguanyl_cyclase"/>
</dbReference>
<dbReference type="SUPFAM" id="SSF56672">
    <property type="entry name" value="DNA/RNA polymerases"/>
    <property type="match status" value="1"/>
</dbReference>
<evidence type="ECO:0000259" key="3">
    <source>
        <dbReference type="Pfam" id="PF17919"/>
    </source>
</evidence>